<evidence type="ECO:0000313" key="7">
    <source>
        <dbReference type="Proteomes" id="UP001432062"/>
    </source>
</evidence>
<comment type="similarity">
    <text evidence="1">Belongs to the short-chain dehydrogenases/reductases (SDR) family.</text>
</comment>
<evidence type="ECO:0000256" key="4">
    <source>
        <dbReference type="ARBA" id="ARBA00023098"/>
    </source>
</evidence>
<keyword evidence="5" id="KW-0753">Steroid metabolism</keyword>
<dbReference type="NCBIfam" id="NF005559">
    <property type="entry name" value="PRK07231.1"/>
    <property type="match status" value="1"/>
</dbReference>
<evidence type="ECO:0000256" key="5">
    <source>
        <dbReference type="ARBA" id="ARBA00023221"/>
    </source>
</evidence>
<dbReference type="RefSeq" id="WP_329411470.1">
    <property type="nucleotide sequence ID" value="NZ_CP109441.1"/>
</dbReference>
<keyword evidence="7" id="KW-1185">Reference proteome</keyword>
<keyword evidence="2" id="KW-0560">Oxidoreductase</keyword>
<dbReference type="PANTHER" id="PTHR43180">
    <property type="entry name" value="3-OXOACYL-(ACYL-CARRIER-PROTEIN) REDUCTASE (AFU_ORTHOLOGUE AFUA_6G11210)"/>
    <property type="match status" value="1"/>
</dbReference>
<protein>
    <submittedName>
        <fullName evidence="6">SDR family oxidoreductase</fullName>
    </submittedName>
</protein>
<organism evidence="6 7">
    <name type="scientific">Nocardia vinacea</name>
    <dbReference type="NCBI Taxonomy" id="96468"/>
    <lineage>
        <taxon>Bacteria</taxon>
        <taxon>Bacillati</taxon>
        <taxon>Actinomycetota</taxon>
        <taxon>Actinomycetes</taxon>
        <taxon>Mycobacteriales</taxon>
        <taxon>Nocardiaceae</taxon>
        <taxon>Nocardia</taxon>
    </lineage>
</organism>
<dbReference type="EMBL" id="CP109441">
    <property type="protein sequence ID" value="WUV47411.1"/>
    <property type="molecule type" value="Genomic_DNA"/>
</dbReference>
<dbReference type="CDD" id="cd05233">
    <property type="entry name" value="SDR_c"/>
    <property type="match status" value="1"/>
</dbReference>
<name>A0ABZ1YZ51_9NOCA</name>
<sequence>MTNELTGKVAIVTGGASGIGRTTVDKFVEEGARVVIADINSEQGAAVAAEYGPEVLFKQTDVADSAQIEELIADTVAQFGGLHIMLNNAGVPTAMYPHFLDDPLDEFHRVMAVDLLGVMLGTQHAARHMAANGGGSIINTTSIGGIRAGAGEATYRAAKAGVIHFTKCAAIDLAGYGIRVNCIAPGAIPTPIMGSTLAHIAGGDDMTQQLREAIKTIRPLRRDGSATDIAEATVFLAGDRSGYITGTVLPVDGGIVAGHAMNSLADIVENRADALTA</sequence>
<dbReference type="Gene3D" id="3.40.50.720">
    <property type="entry name" value="NAD(P)-binding Rossmann-like Domain"/>
    <property type="match status" value="1"/>
</dbReference>
<dbReference type="PRINTS" id="PR00081">
    <property type="entry name" value="GDHRDH"/>
</dbReference>
<evidence type="ECO:0000256" key="2">
    <source>
        <dbReference type="ARBA" id="ARBA00023002"/>
    </source>
</evidence>
<dbReference type="InterPro" id="IPR002347">
    <property type="entry name" value="SDR_fam"/>
</dbReference>
<keyword evidence="4" id="KW-0443">Lipid metabolism</keyword>
<dbReference type="PRINTS" id="PR00080">
    <property type="entry name" value="SDRFAMILY"/>
</dbReference>
<proteinExistence type="inferred from homology"/>
<gene>
    <name evidence="6" type="ORF">OG563_03990</name>
</gene>
<dbReference type="InterPro" id="IPR036291">
    <property type="entry name" value="NAD(P)-bd_dom_sf"/>
</dbReference>
<evidence type="ECO:0000313" key="6">
    <source>
        <dbReference type="EMBL" id="WUV47411.1"/>
    </source>
</evidence>
<dbReference type="Pfam" id="PF13561">
    <property type="entry name" value="adh_short_C2"/>
    <property type="match status" value="1"/>
</dbReference>
<dbReference type="Proteomes" id="UP001432062">
    <property type="component" value="Chromosome"/>
</dbReference>
<reference evidence="6" key="1">
    <citation type="submission" date="2022-10" db="EMBL/GenBank/DDBJ databases">
        <title>The complete genomes of actinobacterial strains from the NBC collection.</title>
        <authorList>
            <person name="Joergensen T.S."/>
            <person name="Alvarez Arevalo M."/>
            <person name="Sterndorff E.B."/>
            <person name="Faurdal D."/>
            <person name="Vuksanovic O."/>
            <person name="Mourched A.-S."/>
            <person name="Charusanti P."/>
            <person name="Shaw S."/>
            <person name="Blin K."/>
            <person name="Weber T."/>
        </authorList>
    </citation>
    <scope>NUCLEOTIDE SEQUENCE</scope>
    <source>
        <strain evidence="6">NBC_01482</strain>
    </source>
</reference>
<dbReference type="SUPFAM" id="SSF51735">
    <property type="entry name" value="NAD(P)-binding Rossmann-fold domains"/>
    <property type="match status" value="1"/>
</dbReference>
<keyword evidence="3" id="KW-0520">NAD</keyword>
<evidence type="ECO:0000256" key="3">
    <source>
        <dbReference type="ARBA" id="ARBA00023027"/>
    </source>
</evidence>
<evidence type="ECO:0000256" key="1">
    <source>
        <dbReference type="ARBA" id="ARBA00006484"/>
    </source>
</evidence>
<dbReference type="PANTHER" id="PTHR43180:SF28">
    <property type="entry name" value="NAD(P)-BINDING ROSSMANN-FOLD SUPERFAMILY PROTEIN"/>
    <property type="match status" value="1"/>
</dbReference>
<accession>A0ABZ1YZ51</accession>